<reference evidence="2" key="1">
    <citation type="journal article" date="2004" name="Nature">
        <title>Genome duplication in the teleost fish Tetraodon nigroviridis reveals the early vertebrate proto-karyotype.</title>
        <authorList>
            <person name="Jaillon O."/>
            <person name="Aury J.-M."/>
            <person name="Brunet F."/>
            <person name="Petit J.-L."/>
            <person name="Stange-Thomann N."/>
            <person name="Mauceli E."/>
            <person name="Bouneau L."/>
            <person name="Fischer C."/>
            <person name="Ozouf-Costaz C."/>
            <person name="Bernot A."/>
            <person name="Nicaud S."/>
            <person name="Jaffe D."/>
            <person name="Fisher S."/>
            <person name="Lutfalla G."/>
            <person name="Dossat C."/>
            <person name="Segurens B."/>
            <person name="Dasilva C."/>
            <person name="Salanoubat M."/>
            <person name="Levy M."/>
            <person name="Boudet N."/>
            <person name="Castellano S."/>
            <person name="Anthouard V."/>
            <person name="Jubin C."/>
            <person name="Castelli V."/>
            <person name="Katinka M."/>
            <person name="Vacherie B."/>
            <person name="Biemont C."/>
            <person name="Skalli Z."/>
            <person name="Cattolico L."/>
            <person name="Poulain J."/>
            <person name="De Berardinis V."/>
            <person name="Cruaud C."/>
            <person name="Duprat S."/>
            <person name="Brottier P."/>
            <person name="Coutanceau J.-P."/>
            <person name="Gouzy J."/>
            <person name="Parra G."/>
            <person name="Lardier G."/>
            <person name="Chapple C."/>
            <person name="McKernan K.J."/>
            <person name="McEwan P."/>
            <person name="Bosak S."/>
            <person name="Kellis M."/>
            <person name="Volff J.-N."/>
            <person name="Guigo R."/>
            <person name="Zody M.C."/>
            <person name="Mesirov J."/>
            <person name="Lindblad-Toh K."/>
            <person name="Birren B."/>
            <person name="Nusbaum C."/>
            <person name="Kahn D."/>
            <person name="Robinson-Rechavi M."/>
            <person name="Laudet V."/>
            <person name="Schachter V."/>
            <person name="Quetier F."/>
            <person name="Saurin W."/>
            <person name="Scarpelli C."/>
            <person name="Wincker P."/>
            <person name="Lander E.S."/>
            <person name="Weissenbach J."/>
            <person name="Roest Crollius H."/>
        </authorList>
    </citation>
    <scope>NUCLEOTIDE SEQUENCE [LARGE SCALE GENOMIC DNA]</scope>
</reference>
<proteinExistence type="predicted"/>
<gene>
    <name evidence="2" type="ORF">GSTENG00032390001</name>
</gene>
<name>Q4RLQ0_TETNG</name>
<dbReference type="AlphaFoldDB" id="Q4RLQ0"/>
<organism evidence="2">
    <name type="scientific">Tetraodon nigroviridis</name>
    <name type="common">Spotted green pufferfish</name>
    <name type="synonym">Chelonodon nigroviridis</name>
    <dbReference type="NCBI Taxonomy" id="99883"/>
    <lineage>
        <taxon>Eukaryota</taxon>
        <taxon>Metazoa</taxon>
        <taxon>Chordata</taxon>
        <taxon>Craniata</taxon>
        <taxon>Vertebrata</taxon>
        <taxon>Euteleostomi</taxon>
        <taxon>Actinopterygii</taxon>
        <taxon>Neopterygii</taxon>
        <taxon>Teleostei</taxon>
        <taxon>Neoteleostei</taxon>
        <taxon>Acanthomorphata</taxon>
        <taxon>Eupercaria</taxon>
        <taxon>Tetraodontiformes</taxon>
        <taxon>Tetradontoidea</taxon>
        <taxon>Tetraodontidae</taxon>
        <taxon>Tetraodon</taxon>
    </lineage>
</organism>
<dbReference type="KEGG" id="tng:GSTEN00032390G001"/>
<evidence type="ECO:0000313" key="2">
    <source>
        <dbReference type="EMBL" id="CAG10682.1"/>
    </source>
</evidence>
<feature type="region of interest" description="Disordered" evidence="1">
    <location>
        <begin position="138"/>
        <end position="176"/>
    </location>
</feature>
<feature type="region of interest" description="Disordered" evidence="1">
    <location>
        <begin position="37"/>
        <end position="56"/>
    </location>
</feature>
<feature type="region of interest" description="Disordered" evidence="1">
    <location>
        <begin position="1"/>
        <end position="25"/>
    </location>
</feature>
<protein>
    <submittedName>
        <fullName evidence="2">(spotted green pufferfish) hypothetical protein</fullName>
    </submittedName>
</protein>
<accession>Q4RLQ0</accession>
<evidence type="ECO:0000256" key="1">
    <source>
        <dbReference type="SAM" id="MobiDB-lite"/>
    </source>
</evidence>
<dbReference type="EMBL" id="CAAE01015019">
    <property type="protein sequence ID" value="CAG10682.1"/>
    <property type="molecule type" value="Genomic_DNA"/>
</dbReference>
<reference evidence="2" key="2">
    <citation type="submission" date="2004-02" db="EMBL/GenBank/DDBJ databases">
        <authorList>
            <consortium name="Genoscope"/>
            <consortium name="Whitehead Institute Centre for Genome Research"/>
        </authorList>
    </citation>
    <scope>NUCLEOTIDE SEQUENCE</scope>
</reference>
<comment type="caution">
    <text evidence="2">The sequence shown here is derived from an EMBL/GenBank/DDBJ whole genome shotgun (WGS) entry which is preliminary data.</text>
</comment>
<sequence>MAPFPRSKPGAPASSAQTPRRARGSCQLCPRCDHSFLGNTATGPGSPELARRSSKLCPPRGCSEPAQGSFQLCPGATTLSLGNTATGPRVPRASPPLQQALPARQRSRLGRIGPEAGLLGAIPGLMPALPRCDHSSLWKHSHRPGSPERARGSCHLCPGASNLPWETQPPAGGPRS</sequence>